<organism evidence="3 4">
    <name type="scientific">Mameliella alba</name>
    <dbReference type="NCBI Taxonomy" id="561184"/>
    <lineage>
        <taxon>Bacteria</taxon>
        <taxon>Pseudomonadati</taxon>
        <taxon>Pseudomonadota</taxon>
        <taxon>Alphaproteobacteria</taxon>
        <taxon>Rhodobacterales</taxon>
        <taxon>Roseobacteraceae</taxon>
        <taxon>Mameliella</taxon>
    </lineage>
</organism>
<sequence>MDDRREVVSAFAATVDGNEAVPYEPATEDLPDIDDPETPEDAEAKGAHEEWKFWDGQITAGLTYENRWRMEAEECEASYFGPDNDPGRGGDKDSGKSENQITDKTALIHANIDVLAPLVYSETPQPVVRRRFYGDGKVDETGLMAAEVGQRLANYLLDTTDFDVPMMNARNDWLIAGRATARVLYKARFETVTEVVQRPHPRFPGVTIPEEVTSEKKTGEEVLPRATEWRRFLCAPASSWDEMPWVAVEVPMTRTKVTKRFGQEVADQMSFDTPGMKDKARGMRDDEDDGFSSVMPINETGARARSPFDTAMVWEIWSAETQEVIWWSANYNSGVLDKRPDILGLERFYPFPRPLTATVKGQSLTPRPDIKYYEQRADEIDLATKKMKVILDALSVSGLFPGDMQQEVKKLLNGKNEMIPVSAWLQFIEKGGSLNLIQWLPIEAMIKAVQALSTMRREAKDAMFEASGVSDVMRASTDPSETATAQQIKGRYAGLRLSDKQRRMAIFALETLQIMMEIGLEHFDTQTIADITGLDLPMTRAEREAIAMQAQLAQQQFQQDMQMYSQLQQLAAAGVQFGQMPPAPTPPPDSEIPQTSYEEVHARLRSDFGRKITINIETQSTILADEQADKEARIEFLGAFSQFVQQLAPMMQSGVFDMKTAKELLLFGVRGFPKSRTLESMIAALPDEPKGQEQQEDTQVTVAKIRAEVDKEIEAMQQANNDKERAHEKEIERMKIGGDLVSKAADAMTDQGEPPEAPAPAKRGSQE</sequence>
<feature type="region of interest" description="Disordered" evidence="2">
    <location>
        <begin position="77"/>
        <end position="98"/>
    </location>
</feature>
<evidence type="ECO:0000256" key="2">
    <source>
        <dbReference type="SAM" id="MobiDB-lite"/>
    </source>
</evidence>
<comment type="caution">
    <text evidence="3">The sequence shown here is derived from an EMBL/GenBank/DDBJ whole genome shotgun (WGS) entry which is preliminary data.</text>
</comment>
<dbReference type="Proteomes" id="UP000030960">
    <property type="component" value="Unassembled WGS sequence"/>
</dbReference>
<keyword evidence="1" id="KW-0175">Coiled coil</keyword>
<evidence type="ECO:0000313" key="3">
    <source>
        <dbReference type="EMBL" id="KHQ51110.1"/>
    </source>
</evidence>
<dbReference type="RefSeq" id="WP_043145303.1">
    <property type="nucleotide sequence ID" value="NZ_JSUQ01000020.1"/>
</dbReference>
<feature type="compositionally biased region" description="Basic and acidic residues" evidence="2">
    <location>
        <begin position="85"/>
        <end position="96"/>
    </location>
</feature>
<dbReference type="OrthoDB" id="7224166at2"/>
<gene>
    <name evidence="3" type="ORF">OA50_04481</name>
</gene>
<evidence type="ECO:0000313" key="4">
    <source>
        <dbReference type="Proteomes" id="UP000030960"/>
    </source>
</evidence>
<feature type="coiled-coil region" evidence="1">
    <location>
        <begin position="702"/>
        <end position="733"/>
    </location>
</feature>
<feature type="region of interest" description="Disordered" evidence="2">
    <location>
        <begin position="271"/>
        <end position="293"/>
    </location>
</feature>
<evidence type="ECO:0000256" key="1">
    <source>
        <dbReference type="SAM" id="Coils"/>
    </source>
</evidence>
<name>A0A0B3RIL6_9RHOB</name>
<keyword evidence="4" id="KW-1185">Reference proteome</keyword>
<accession>A0A0B3RIL6</accession>
<dbReference type="AlphaFoldDB" id="A0A0B3RIL6"/>
<feature type="region of interest" description="Disordered" evidence="2">
    <location>
        <begin position="740"/>
        <end position="767"/>
    </location>
</feature>
<proteinExistence type="predicted"/>
<reference evidence="3 4" key="1">
    <citation type="submission" date="2014-10" db="EMBL/GenBank/DDBJ databases">
        <title>Genome sequence of Ponticoccus sp. strain UMTAT08 isolated from clonal culture of toxic dinoflagellate Alexandrium tamiyavanichii.</title>
        <authorList>
            <person name="Gan H.Y."/>
            <person name="Muhd D.-D."/>
            <person name="Mohd Noor M.E."/>
            <person name="Yeong Y.S."/>
            <person name="Usup G."/>
        </authorList>
    </citation>
    <scope>NUCLEOTIDE SEQUENCE [LARGE SCALE GENOMIC DNA]</scope>
    <source>
        <strain evidence="3 4">UMTAT08</strain>
    </source>
</reference>
<feature type="compositionally biased region" description="Acidic residues" evidence="2">
    <location>
        <begin position="26"/>
        <end position="41"/>
    </location>
</feature>
<feature type="region of interest" description="Disordered" evidence="2">
    <location>
        <begin position="1"/>
        <end position="48"/>
    </location>
</feature>
<feature type="compositionally biased region" description="Basic and acidic residues" evidence="2">
    <location>
        <begin position="275"/>
        <end position="284"/>
    </location>
</feature>
<protein>
    <recommendedName>
        <fullName evidence="5">Portal protein</fullName>
    </recommendedName>
</protein>
<dbReference type="EMBL" id="JSUQ01000020">
    <property type="protein sequence ID" value="KHQ51110.1"/>
    <property type="molecule type" value="Genomic_DNA"/>
</dbReference>
<evidence type="ECO:0008006" key="5">
    <source>
        <dbReference type="Google" id="ProtNLM"/>
    </source>
</evidence>